<dbReference type="KEGG" id="fmr:Fuma_02523"/>
<proteinExistence type="predicted"/>
<dbReference type="OrthoDB" id="9775607at2"/>
<dbReference type="InterPro" id="IPR001466">
    <property type="entry name" value="Beta-lactam-related"/>
</dbReference>
<dbReference type="SUPFAM" id="SSF51338">
    <property type="entry name" value="Composite domain of metallo-dependent hydrolases"/>
    <property type="match status" value="1"/>
</dbReference>
<dbReference type="InterPro" id="IPR012338">
    <property type="entry name" value="Beta-lactam/transpept-like"/>
</dbReference>
<dbReference type="Pfam" id="PF07969">
    <property type="entry name" value="Amidohydro_3"/>
    <property type="match status" value="2"/>
</dbReference>
<accession>A0A1P8WFT0</accession>
<evidence type="ECO:0000313" key="3">
    <source>
        <dbReference type="EMBL" id="APZ92911.1"/>
    </source>
</evidence>
<dbReference type="GO" id="GO:0016812">
    <property type="term" value="F:hydrolase activity, acting on carbon-nitrogen (but not peptide) bonds, in cyclic amides"/>
    <property type="evidence" value="ECO:0007669"/>
    <property type="project" value="TreeGrafter"/>
</dbReference>
<dbReference type="Gene3D" id="2.30.40.10">
    <property type="entry name" value="Urease, subunit C, domain 1"/>
    <property type="match status" value="1"/>
</dbReference>
<gene>
    <name evidence="3" type="ORF">Fuma_02523</name>
</gene>
<dbReference type="SUPFAM" id="SSF51556">
    <property type="entry name" value="Metallo-dependent hydrolases"/>
    <property type="match status" value="1"/>
</dbReference>
<evidence type="ECO:0000313" key="4">
    <source>
        <dbReference type="Proteomes" id="UP000187735"/>
    </source>
</evidence>
<sequence length="725" mass="78830">MRWPCLTGRSVFEEFDDQIARPLGLQDFRRDRDTQYVTGDDSVYPAYPFRLSTRDLAKFGLLFLRNGRWDDKQLIPENWIVESTTSYSDAGASGGYGYMWWVEADGKHFPGVTLPKGSYSARGYRGQYLVVIPAWDVVICHRVNSFQKGTAVSKADFGKLLNLIFAARPTSKKDIEQPSASTIEKQSEFDLIIRNGLVVDGTGRPGFQADVAVRDNVIVAIGQLAGAKADLEIDAAGKVVCPGFVDLHSHAEKGLVSDDPARRAAPNLITQGITTVVVNQDGGGPLDLAKQRQQMQHLGVGMNVCQVIGHGTIRRHVMGDDHERPATPAEIKRMQQLVKDAAKAGGFGMSAGLEYVPGRWSNSAEMEALSATVAASDGVTIVHERSSGSRPMWFLPSRDSADQPSMLDNLQELIDIAAATNVRTVATHIKARGTDFWGSSAKMNEAIRAARAAGLPLYADQYAYNTSGSDGRIVLIPSWVSSVRDNATAADSAKRTPAEQLQLVLDDHSLAENLRQDVDYEITRRGGAKHILIVSHPNKSLNGKSLADYAAKLKTDAVEAAISLQLEGDPKRRGGAQLRAFSMSEADVEAFASTPWTATSSDAGIALPSDGPVHPRFYGAFPRKIRRYAIDRGLITIEEAVRVSTSLPAEILKLKDRGIIRKGAIADLVIFDPKTIRDTADAFDPHQFAEGIDYVFVNGKLASDGQRWLGSLHGSVLTSSHRAPP</sequence>
<dbReference type="InterPro" id="IPR032466">
    <property type="entry name" value="Metal_Hydrolase"/>
</dbReference>
<feature type="domain" description="Beta-lactamase-related" evidence="1">
    <location>
        <begin position="7"/>
        <end position="148"/>
    </location>
</feature>
<dbReference type="Pfam" id="PF00144">
    <property type="entry name" value="Beta-lactamase"/>
    <property type="match status" value="1"/>
</dbReference>
<dbReference type="SUPFAM" id="SSF56601">
    <property type="entry name" value="beta-lactamase/transpeptidase-like"/>
    <property type="match status" value="1"/>
</dbReference>
<protein>
    <submittedName>
        <fullName evidence="3">N-acyl-D-glutamate deacylase</fullName>
        <ecNumber evidence="3">3.5.1.82</ecNumber>
    </submittedName>
</protein>
<dbReference type="Gene3D" id="3.20.20.140">
    <property type="entry name" value="Metal-dependent hydrolases"/>
    <property type="match status" value="2"/>
</dbReference>
<evidence type="ECO:0000259" key="1">
    <source>
        <dbReference type="Pfam" id="PF00144"/>
    </source>
</evidence>
<dbReference type="EMBL" id="CP017641">
    <property type="protein sequence ID" value="APZ92911.1"/>
    <property type="molecule type" value="Genomic_DNA"/>
</dbReference>
<dbReference type="InterPro" id="IPR013108">
    <property type="entry name" value="Amidohydro_3"/>
</dbReference>
<dbReference type="InterPro" id="IPR050378">
    <property type="entry name" value="Metallo-dep_Hydrolases_sf"/>
</dbReference>
<keyword evidence="4" id="KW-1185">Reference proteome</keyword>
<reference evidence="3 4" key="1">
    <citation type="journal article" date="2016" name="Front. Microbiol.">
        <title>Fuerstia marisgermanicae gen. nov., sp. nov., an Unusual Member of the Phylum Planctomycetes from the German Wadden Sea.</title>
        <authorList>
            <person name="Kohn T."/>
            <person name="Heuer A."/>
            <person name="Jogler M."/>
            <person name="Vollmers J."/>
            <person name="Boedeker C."/>
            <person name="Bunk B."/>
            <person name="Rast P."/>
            <person name="Borchert D."/>
            <person name="Glockner I."/>
            <person name="Freese H.M."/>
            <person name="Klenk H.P."/>
            <person name="Overmann J."/>
            <person name="Kaster A.K."/>
            <person name="Rohde M."/>
            <person name="Wiegand S."/>
            <person name="Jogler C."/>
        </authorList>
    </citation>
    <scope>NUCLEOTIDE SEQUENCE [LARGE SCALE GENOMIC DNA]</scope>
    <source>
        <strain evidence="3 4">NH11</strain>
    </source>
</reference>
<feature type="domain" description="Amidohydrolase 3" evidence="2">
    <location>
        <begin position="557"/>
        <end position="700"/>
    </location>
</feature>
<dbReference type="AlphaFoldDB" id="A0A1P8WFT0"/>
<dbReference type="Gene3D" id="3.40.710.10">
    <property type="entry name" value="DD-peptidase/beta-lactamase superfamily"/>
    <property type="match status" value="1"/>
</dbReference>
<dbReference type="Gene3D" id="3.30.1490.130">
    <property type="entry name" value="D-aminoacylase. Domain 3"/>
    <property type="match status" value="1"/>
</dbReference>
<dbReference type="InterPro" id="IPR011059">
    <property type="entry name" value="Metal-dep_hydrolase_composite"/>
</dbReference>
<dbReference type="GO" id="GO:0047421">
    <property type="term" value="F:N-acyl-D-glutamate deacylase activity"/>
    <property type="evidence" value="ECO:0007669"/>
    <property type="project" value="UniProtKB-EC"/>
</dbReference>
<dbReference type="PANTHER" id="PTHR11647">
    <property type="entry name" value="HYDRANTOINASE/DIHYDROPYRIMIDINASE FAMILY MEMBER"/>
    <property type="match status" value="1"/>
</dbReference>
<name>A0A1P8WFT0_9PLAN</name>
<dbReference type="GO" id="GO:0005829">
    <property type="term" value="C:cytosol"/>
    <property type="evidence" value="ECO:0007669"/>
    <property type="project" value="TreeGrafter"/>
</dbReference>
<dbReference type="RefSeq" id="WP_077024465.1">
    <property type="nucleotide sequence ID" value="NZ_CP017641.1"/>
</dbReference>
<dbReference type="InterPro" id="IPR023100">
    <property type="entry name" value="D-aminoacylase_insert_dom_sf"/>
</dbReference>
<feature type="domain" description="Amidohydrolase 3" evidence="2">
    <location>
        <begin position="232"/>
        <end position="381"/>
    </location>
</feature>
<dbReference type="STRING" id="1891926.Fuma_02523"/>
<dbReference type="EC" id="3.5.1.82" evidence="3"/>
<organism evidence="3 4">
    <name type="scientific">Fuerstiella marisgermanici</name>
    <dbReference type="NCBI Taxonomy" id="1891926"/>
    <lineage>
        <taxon>Bacteria</taxon>
        <taxon>Pseudomonadati</taxon>
        <taxon>Planctomycetota</taxon>
        <taxon>Planctomycetia</taxon>
        <taxon>Planctomycetales</taxon>
        <taxon>Planctomycetaceae</taxon>
        <taxon>Fuerstiella</taxon>
    </lineage>
</organism>
<keyword evidence="3" id="KW-0378">Hydrolase</keyword>
<dbReference type="PANTHER" id="PTHR11647:SF1">
    <property type="entry name" value="COLLAPSIN RESPONSE MEDIATOR PROTEIN"/>
    <property type="match status" value="1"/>
</dbReference>
<evidence type="ECO:0000259" key="2">
    <source>
        <dbReference type="Pfam" id="PF07969"/>
    </source>
</evidence>
<dbReference type="Proteomes" id="UP000187735">
    <property type="component" value="Chromosome"/>
</dbReference>